<protein>
    <recommendedName>
        <fullName evidence="1">DUF7210 domain-containing protein</fullName>
    </recommendedName>
</protein>
<evidence type="ECO:0000259" key="1">
    <source>
        <dbReference type="Pfam" id="PF23843"/>
    </source>
</evidence>
<dbReference type="EMBL" id="JAHRGL010000011">
    <property type="protein sequence ID" value="MBV2132048.1"/>
    <property type="molecule type" value="Genomic_DNA"/>
</dbReference>
<sequence length="59" mass="6106">MPATTSAQSGAISVVLAKPHTHNGRAHQPGETITVSAEQKAWLEKLGVVGGKKEEVTNG</sequence>
<dbReference type="Pfam" id="PF23843">
    <property type="entry name" value="DUF7210"/>
    <property type="match status" value="1"/>
</dbReference>
<evidence type="ECO:0000313" key="3">
    <source>
        <dbReference type="Proteomes" id="UP000813068"/>
    </source>
</evidence>
<organism evidence="2 3">
    <name type="scientific">Geopseudomonas aromaticivorans</name>
    <dbReference type="NCBI Taxonomy" id="2849492"/>
    <lineage>
        <taxon>Bacteria</taxon>
        <taxon>Pseudomonadati</taxon>
        <taxon>Pseudomonadota</taxon>
        <taxon>Gammaproteobacteria</taxon>
        <taxon>Pseudomonadales</taxon>
        <taxon>Pseudomonadaceae</taxon>
        <taxon>Geopseudomonas</taxon>
    </lineage>
</organism>
<dbReference type="RefSeq" id="WP_217679959.1">
    <property type="nucleotide sequence ID" value="NZ_JAHRGL010000011.1"/>
</dbReference>
<evidence type="ECO:0000313" key="2">
    <source>
        <dbReference type="EMBL" id="MBV2132048.1"/>
    </source>
</evidence>
<comment type="caution">
    <text evidence="2">The sequence shown here is derived from an EMBL/GenBank/DDBJ whole genome shotgun (WGS) entry which is preliminary data.</text>
</comment>
<name>A0ABS6MTA6_9GAMM</name>
<dbReference type="InterPro" id="IPR055634">
    <property type="entry name" value="DUF7210"/>
</dbReference>
<feature type="domain" description="DUF7210" evidence="1">
    <location>
        <begin position="13"/>
        <end position="49"/>
    </location>
</feature>
<proteinExistence type="predicted"/>
<gene>
    <name evidence="2" type="ORF">KRX52_04455</name>
</gene>
<dbReference type="Proteomes" id="UP000813068">
    <property type="component" value="Unassembled WGS sequence"/>
</dbReference>
<keyword evidence="3" id="KW-1185">Reference proteome</keyword>
<reference evidence="2 3" key="1">
    <citation type="submission" date="2021-06" db="EMBL/GenBank/DDBJ databases">
        <title>Differences between aerobic and microaerobic xylene degrading microbial communities.</title>
        <authorList>
            <person name="Banerjee S."/>
            <person name="Tancsics A."/>
        </authorList>
    </citation>
    <scope>NUCLEOTIDE SEQUENCE [LARGE SCALE GENOMIC DNA]</scope>
    <source>
        <strain evidence="2 3">MAP12</strain>
    </source>
</reference>
<accession>A0ABS6MTA6</accession>